<gene>
    <name evidence="2" type="ORF">B9Z19DRAFT_844035</name>
</gene>
<dbReference type="Proteomes" id="UP000244722">
    <property type="component" value="Unassembled WGS sequence"/>
</dbReference>
<dbReference type="EMBL" id="NESQ01000097">
    <property type="protein sequence ID" value="PUU79244.1"/>
    <property type="molecule type" value="Genomic_DNA"/>
</dbReference>
<evidence type="ECO:0000313" key="2">
    <source>
        <dbReference type="EMBL" id="PUU79244.1"/>
    </source>
</evidence>
<proteinExistence type="predicted"/>
<evidence type="ECO:0000313" key="3">
    <source>
        <dbReference type="Proteomes" id="UP000244722"/>
    </source>
</evidence>
<protein>
    <submittedName>
        <fullName evidence="2">Uncharacterized protein</fullName>
    </submittedName>
</protein>
<organism evidence="2 3">
    <name type="scientific">Tuber borchii</name>
    <name type="common">White truffle</name>
    <dbReference type="NCBI Taxonomy" id="42251"/>
    <lineage>
        <taxon>Eukaryota</taxon>
        <taxon>Fungi</taxon>
        <taxon>Dikarya</taxon>
        <taxon>Ascomycota</taxon>
        <taxon>Pezizomycotina</taxon>
        <taxon>Pezizomycetes</taxon>
        <taxon>Pezizales</taxon>
        <taxon>Tuberaceae</taxon>
        <taxon>Tuber</taxon>
    </lineage>
</organism>
<dbReference type="AlphaFoldDB" id="A0A2T6ZV04"/>
<feature type="compositionally biased region" description="Polar residues" evidence="1">
    <location>
        <begin position="120"/>
        <end position="133"/>
    </location>
</feature>
<accession>A0A2T6ZV04</accession>
<keyword evidence="3" id="KW-1185">Reference proteome</keyword>
<feature type="region of interest" description="Disordered" evidence="1">
    <location>
        <begin position="99"/>
        <end position="163"/>
    </location>
</feature>
<evidence type="ECO:0000256" key="1">
    <source>
        <dbReference type="SAM" id="MobiDB-lite"/>
    </source>
</evidence>
<comment type="caution">
    <text evidence="2">The sequence shown here is derived from an EMBL/GenBank/DDBJ whole genome shotgun (WGS) entry which is preliminary data.</text>
</comment>
<reference evidence="2 3" key="1">
    <citation type="submission" date="2017-04" db="EMBL/GenBank/DDBJ databases">
        <title>Draft genome sequence of Tuber borchii Vittad., a whitish edible truffle.</title>
        <authorList>
            <consortium name="DOE Joint Genome Institute"/>
            <person name="Murat C."/>
            <person name="Kuo A."/>
            <person name="Barry K.W."/>
            <person name="Clum A."/>
            <person name="Dockter R.B."/>
            <person name="Fauchery L."/>
            <person name="Iotti M."/>
            <person name="Kohler A."/>
            <person name="Labutti K."/>
            <person name="Lindquist E.A."/>
            <person name="Lipzen A."/>
            <person name="Ohm R.A."/>
            <person name="Wang M."/>
            <person name="Grigoriev I.V."/>
            <person name="Zambonelli A."/>
            <person name="Martin F.M."/>
        </authorList>
    </citation>
    <scope>NUCLEOTIDE SEQUENCE [LARGE SCALE GENOMIC DNA]</scope>
    <source>
        <strain evidence="2 3">Tbo3840</strain>
    </source>
</reference>
<name>A0A2T6ZV04_TUBBO</name>
<sequence>MRAFILGAEPQTALPSSKMKTERIYSHFALKIPYAFPHVRIVAHPKRTNAIPSQLSFSISPKSSITDAWMSATWLVSFFVRRSRQRRNIQQCCQERRERLRRASISRPGPTSDIPVTVRGGTSSASATLSPNAGSPVRDVAVDDPLSTSRSGTPRFFSLNSGPGEGDVDGRDIFDDFRSLVLSWLKIKP</sequence>